<comment type="caution">
    <text evidence="2">The sequence shown here is derived from an EMBL/GenBank/DDBJ whole genome shotgun (WGS) entry which is preliminary data.</text>
</comment>
<evidence type="ECO:0000313" key="2">
    <source>
        <dbReference type="EMBL" id="MFC0263964.1"/>
    </source>
</evidence>
<dbReference type="InterPro" id="IPR007497">
    <property type="entry name" value="SIMPL/DUF541"/>
</dbReference>
<protein>
    <submittedName>
        <fullName evidence="2">SIMPL domain-containing protein</fullName>
    </submittedName>
</protein>
<dbReference type="Gene3D" id="3.30.110.170">
    <property type="entry name" value="Protein of unknown function (DUF541), domain 1"/>
    <property type="match status" value="1"/>
</dbReference>
<dbReference type="EMBL" id="JBHLWI010000040">
    <property type="protein sequence ID" value="MFC0263964.1"/>
    <property type="molecule type" value="Genomic_DNA"/>
</dbReference>
<dbReference type="PANTHER" id="PTHR34387:SF2">
    <property type="entry name" value="SLR1258 PROTEIN"/>
    <property type="match status" value="1"/>
</dbReference>
<dbReference type="InterPro" id="IPR052022">
    <property type="entry name" value="26kDa_periplasmic_antigen"/>
</dbReference>
<dbReference type="Proteomes" id="UP001589797">
    <property type="component" value="Unassembled WGS sequence"/>
</dbReference>
<keyword evidence="3" id="KW-1185">Reference proteome</keyword>
<feature type="chain" id="PRO_5047380639" evidence="1">
    <location>
        <begin position="20"/>
        <end position="235"/>
    </location>
</feature>
<evidence type="ECO:0000256" key="1">
    <source>
        <dbReference type="SAM" id="SignalP"/>
    </source>
</evidence>
<keyword evidence="1" id="KW-0732">Signal</keyword>
<dbReference type="Pfam" id="PF04402">
    <property type="entry name" value="SIMPL"/>
    <property type="match status" value="1"/>
</dbReference>
<reference evidence="2 3" key="1">
    <citation type="submission" date="2024-09" db="EMBL/GenBank/DDBJ databases">
        <authorList>
            <person name="Sun Q."/>
            <person name="Mori K."/>
        </authorList>
    </citation>
    <scope>NUCLEOTIDE SEQUENCE [LARGE SCALE GENOMIC DNA]</scope>
    <source>
        <strain evidence="2 3">CCM 7650</strain>
    </source>
</reference>
<proteinExistence type="predicted"/>
<feature type="signal peptide" evidence="1">
    <location>
        <begin position="1"/>
        <end position="19"/>
    </location>
</feature>
<organism evidence="2 3">
    <name type="scientific">Fontibacter flavus</name>
    <dbReference type="NCBI Taxonomy" id="654838"/>
    <lineage>
        <taxon>Bacteria</taxon>
        <taxon>Pseudomonadati</taxon>
        <taxon>Bacteroidota</taxon>
        <taxon>Cytophagia</taxon>
        <taxon>Cytophagales</taxon>
        <taxon>Cyclobacteriaceae</taxon>
        <taxon>Fontibacter</taxon>
    </lineage>
</organism>
<accession>A0ABV6FWG9</accession>
<dbReference type="Gene3D" id="3.30.70.2970">
    <property type="entry name" value="Protein of unknown function (DUF541), domain 2"/>
    <property type="match status" value="1"/>
</dbReference>
<evidence type="ECO:0000313" key="3">
    <source>
        <dbReference type="Proteomes" id="UP001589797"/>
    </source>
</evidence>
<dbReference type="PANTHER" id="PTHR34387">
    <property type="entry name" value="SLR1258 PROTEIN"/>
    <property type="match status" value="1"/>
</dbReference>
<gene>
    <name evidence="2" type="ORF">ACFFIP_14825</name>
</gene>
<sequence>MKKAFLLLPVLFLSLGLMAQDIPLIEVEGSSEISIMPDEALIQISLSEKAMKVADATQALNKKTKSIEDALKKSGVKDFKFYVDNYYVYVNRIYTKGTSKDSGYVASQNIKVLVNDIEKDLAKITETLHQTANMGFNVQLNISDKLRKDSQDKLLEMAIADAKNKAELIAKSLGIEKIQVQKVNYTTQGNMFYPVMRESKMLMASDSAAMMEEPVFRPEERKLTDKVFVSFTFQR</sequence>
<dbReference type="RefSeq" id="WP_382388470.1">
    <property type="nucleotide sequence ID" value="NZ_JBHLWI010000040.1"/>
</dbReference>
<name>A0ABV6FWG9_9BACT</name>